<feature type="transmembrane region" description="Helical" evidence="1">
    <location>
        <begin position="167"/>
        <end position="192"/>
    </location>
</feature>
<dbReference type="WBParaSite" id="SSTP_0001275200.1">
    <property type="protein sequence ID" value="SSTP_0001275200.1"/>
    <property type="gene ID" value="SSTP_0001275200"/>
</dbReference>
<accession>A0A0K0ETH6</accession>
<dbReference type="GO" id="GO:0036503">
    <property type="term" value="P:ERAD pathway"/>
    <property type="evidence" value="ECO:0007669"/>
    <property type="project" value="TreeGrafter"/>
</dbReference>
<evidence type="ECO:0000313" key="4">
    <source>
        <dbReference type="WBParaSite" id="TCONS_00000786.p1"/>
    </source>
</evidence>
<evidence type="ECO:0000313" key="2">
    <source>
        <dbReference type="Proteomes" id="UP000035681"/>
    </source>
</evidence>
<evidence type="ECO:0000256" key="1">
    <source>
        <dbReference type="SAM" id="Phobius"/>
    </source>
</evidence>
<keyword evidence="1" id="KW-0812">Transmembrane</keyword>
<feature type="transmembrane region" description="Helical" evidence="1">
    <location>
        <begin position="340"/>
        <end position="357"/>
    </location>
</feature>
<name>A0A0K0ETH6_STRER</name>
<protein>
    <submittedName>
        <fullName evidence="3 4">JNK1/MAPK8-associated membrane protein</fullName>
    </submittedName>
</protein>
<sequence>MNIDTLLNESPPPCPSICGRTNDSNICGPCPYGTKTFIGNKNSLCMPCIERLSWFETCFLIFYFAVPFIINGKRIVLNYFYIDCLSRWKDYENIEIYDDEKTFKFEDSEISKNDDILKNEDNKIENNIEEEDVIDVIEELDVIERQSLSGSDYDYEKRTTKENIMAYLPFIEHLVILIIETIIPTFLSIYLIPPSFSFIVNSCRTDDLRDWYPFFNSVPEFSKGTNFLTRKSKSCSYEIVFPLFSLPILYSIISLFVYIITRTTIYLFSRFRYTLSSTPIHVGLWVYPIQLFLHLFFGGIIYTYFPFICIIYSFRQYSHDLDELSAPFLTSLYNELKTNLLFLFKIIICTLIYYLAFFSMFSKYHESRLDFFTAAVFSIIPTILFPQLKRFFKPFLKDKDTNYQQQNGEDFFNSEEMLQLREALRENRERRNEL</sequence>
<feature type="transmembrane region" description="Helical" evidence="1">
    <location>
        <begin position="282"/>
        <end position="314"/>
    </location>
</feature>
<proteinExistence type="predicted"/>
<feature type="transmembrane region" description="Helical" evidence="1">
    <location>
        <begin position="369"/>
        <end position="388"/>
    </location>
</feature>
<dbReference type="Proteomes" id="UP000035681">
    <property type="component" value="Unplaced"/>
</dbReference>
<keyword evidence="1" id="KW-1133">Transmembrane helix</keyword>
<dbReference type="PANTHER" id="PTHR12740:SF4">
    <property type="entry name" value="JNK1_MAPK8-ASSOCIATED MEMBRANE PROTEIN"/>
    <property type="match status" value="1"/>
</dbReference>
<dbReference type="WBParaSite" id="TCONS_00000786.p1">
    <property type="protein sequence ID" value="TCONS_00000786.p1"/>
    <property type="gene ID" value="XLOC_000755"/>
</dbReference>
<feature type="transmembrane region" description="Helical" evidence="1">
    <location>
        <begin position="239"/>
        <end position="261"/>
    </location>
</feature>
<keyword evidence="2" id="KW-1185">Reference proteome</keyword>
<dbReference type="GO" id="GO:0031625">
    <property type="term" value="F:ubiquitin protein ligase binding"/>
    <property type="evidence" value="ECO:0007669"/>
    <property type="project" value="TreeGrafter"/>
</dbReference>
<organism evidence="3">
    <name type="scientific">Strongyloides stercoralis</name>
    <name type="common">Threadworm</name>
    <dbReference type="NCBI Taxonomy" id="6248"/>
    <lineage>
        <taxon>Eukaryota</taxon>
        <taxon>Metazoa</taxon>
        <taxon>Ecdysozoa</taxon>
        <taxon>Nematoda</taxon>
        <taxon>Chromadorea</taxon>
        <taxon>Rhabditida</taxon>
        <taxon>Tylenchina</taxon>
        <taxon>Panagrolaimomorpha</taxon>
        <taxon>Strongyloidoidea</taxon>
        <taxon>Strongyloididae</taxon>
        <taxon>Strongyloides</taxon>
    </lineage>
</organism>
<reference evidence="3" key="1">
    <citation type="submission" date="2015-08" db="UniProtKB">
        <authorList>
            <consortium name="WormBaseParasite"/>
        </authorList>
    </citation>
    <scope>IDENTIFICATION</scope>
</reference>
<feature type="transmembrane region" description="Helical" evidence="1">
    <location>
        <begin position="52"/>
        <end position="70"/>
    </location>
</feature>
<dbReference type="GO" id="GO:0006986">
    <property type="term" value="P:response to unfolded protein"/>
    <property type="evidence" value="ECO:0007669"/>
    <property type="project" value="InterPro"/>
</dbReference>
<dbReference type="AlphaFoldDB" id="A0A0K0ETH6"/>
<dbReference type="Pfam" id="PF05571">
    <property type="entry name" value="JAMP"/>
    <property type="match status" value="1"/>
</dbReference>
<dbReference type="InterPro" id="IPR008485">
    <property type="entry name" value="JAMP"/>
</dbReference>
<dbReference type="GO" id="GO:0016020">
    <property type="term" value="C:membrane"/>
    <property type="evidence" value="ECO:0007669"/>
    <property type="project" value="InterPro"/>
</dbReference>
<keyword evidence="1" id="KW-0472">Membrane</keyword>
<dbReference type="PANTHER" id="PTHR12740">
    <property type="entry name" value="JNK1/MAPK8-ASSOCIATED MEMBRANE PROTEIN"/>
    <property type="match status" value="1"/>
</dbReference>
<evidence type="ECO:0000313" key="3">
    <source>
        <dbReference type="WBParaSite" id="SSTP_0001275200.1"/>
    </source>
</evidence>